<evidence type="ECO:0000313" key="2">
    <source>
        <dbReference type="Proteomes" id="UP000239469"/>
    </source>
</evidence>
<dbReference type="AlphaFoldDB" id="A0A2S9X7N7"/>
<dbReference type="EMBL" id="MTBD01000008">
    <property type="protein sequence ID" value="PRP71725.1"/>
    <property type="molecule type" value="Genomic_DNA"/>
</dbReference>
<evidence type="ECO:0000313" key="1">
    <source>
        <dbReference type="EMBL" id="PRP71725.1"/>
    </source>
</evidence>
<name>A0A2S9X7N7_9NEIS</name>
<proteinExistence type="predicted"/>
<comment type="caution">
    <text evidence="1">The sequence shown here is derived from an EMBL/GenBank/DDBJ whole genome shotgun (WGS) entry which is preliminary data.</text>
</comment>
<sequence>MSRQNLIIIEKPTSNHSAMTGMTPEQIECYVRMSIAACNCEQIISTRPFAIYEPSGWGKDDDGEFTASAKSKAGALCEGVTVEEVLLTVYEEDCMPARTAATGAMEGALLEPRLQRPASVGDIRFGAGVPVRHLITAAERRAEHEQTPEYQAARIGRGQKMLGAMLNQAAMAETVELLNIWKTWLGPDYESCDEGGQQLWIRIESVLAQARQGELAEAEQSNEMADDLAAEIIEHGEEFIVAWSKPMAAGMKLYTHPQPRRAGPEN</sequence>
<dbReference type="RefSeq" id="WP_106075981.1">
    <property type="nucleotide sequence ID" value="NZ_MTBD01000008.1"/>
</dbReference>
<reference evidence="1 2" key="1">
    <citation type="submission" date="2017-01" db="EMBL/GenBank/DDBJ databases">
        <title>New insights into the genetic diversity of Chromobacterium isolated from tropical freshwater lake.</title>
        <authorList>
            <person name="Santos A.B."/>
            <person name="Nascimento A.M."/>
            <person name="Da Silva P.C."/>
        </authorList>
    </citation>
    <scope>NUCLEOTIDE SEQUENCE [LARGE SCALE GENOMIC DNA]</scope>
    <source>
        <strain evidence="1 2">56AF</strain>
    </source>
</reference>
<protein>
    <submittedName>
        <fullName evidence="1">Uncharacterized protein</fullName>
    </submittedName>
</protein>
<dbReference type="OrthoDB" id="51683at206351"/>
<accession>A0A2S9X7N7</accession>
<dbReference type="Proteomes" id="UP000239469">
    <property type="component" value="Unassembled WGS sequence"/>
</dbReference>
<gene>
    <name evidence="1" type="ORF">BUE93_04775</name>
</gene>
<organism evidence="1 2">
    <name type="scientific">Chromobacterium amazonense</name>
    <dbReference type="NCBI Taxonomy" id="1382803"/>
    <lineage>
        <taxon>Bacteria</taxon>
        <taxon>Pseudomonadati</taxon>
        <taxon>Pseudomonadota</taxon>
        <taxon>Betaproteobacteria</taxon>
        <taxon>Neisseriales</taxon>
        <taxon>Chromobacteriaceae</taxon>
        <taxon>Chromobacterium</taxon>
    </lineage>
</organism>